<dbReference type="GO" id="GO:0016020">
    <property type="term" value="C:membrane"/>
    <property type="evidence" value="ECO:0007669"/>
    <property type="project" value="UniProtKB-SubCell"/>
</dbReference>
<feature type="transmembrane region" description="Helical" evidence="7">
    <location>
        <begin position="441"/>
        <end position="461"/>
    </location>
</feature>
<proteinExistence type="predicted"/>
<evidence type="ECO:0000256" key="5">
    <source>
        <dbReference type="ARBA" id="ARBA00023136"/>
    </source>
</evidence>
<keyword evidence="3 7" id="KW-0812">Transmembrane</keyword>
<feature type="transmembrane region" description="Helical" evidence="7">
    <location>
        <begin position="195"/>
        <end position="214"/>
    </location>
</feature>
<dbReference type="PANTHER" id="PTHR43791">
    <property type="entry name" value="PERMEASE-RELATED"/>
    <property type="match status" value="1"/>
</dbReference>
<dbReference type="VEuPathDB" id="FungiDB:AAP_03277"/>
<evidence type="ECO:0000256" key="4">
    <source>
        <dbReference type="ARBA" id="ARBA00022989"/>
    </source>
</evidence>
<feature type="transmembrane region" description="Helical" evidence="7">
    <location>
        <begin position="126"/>
        <end position="143"/>
    </location>
</feature>
<evidence type="ECO:0000256" key="6">
    <source>
        <dbReference type="SAM" id="MobiDB-lite"/>
    </source>
</evidence>
<keyword evidence="4 7" id="KW-1133">Transmembrane helix</keyword>
<keyword evidence="2" id="KW-0813">Transport</keyword>
<evidence type="ECO:0000256" key="2">
    <source>
        <dbReference type="ARBA" id="ARBA00022448"/>
    </source>
</evidence>
<keyword evidence="10" id="KW-1185">Reference proteome</keyword>
<dbReference type="InterPro" id="IPR036259">
    <property type="entry name" value="MFS_trans_sf"/>
</dbReference>
<feature type="transmembrane region" description="Helical" evidence="7">
    <location>
        <begin position="374"/>
        <end position="399"/>
    </location>
</feature>
<dbReference type="EMBL" id="AZGZ01000013">
    <property type="protein sequence ID" value="KZZ91571.1"/>
    <property type="molecule type" value="Genomic_DNA"/>
</dbReference>
<evidence type="ECO:0000256" key="7">
    <source>
        <dbReference type="SAM" id="Phobius"/>
    </source>
</evidence>
<dbReference type="Gene3D" id="1.20.1250.20">
    <property type="entry name" value="MFS general substrate transporter like domains"/>
    <property type="match status" value="2"/>
</dbReference>
<dbReference type="Pfam" id="PF07690">
    <property type="entry name" value="MFS_1"/>
    <property type="match status" value="1"/>
</dbReference>
<feature type="transmembrane region" description="Helical" evidence="7">
    <location>
        <begin position="411"/>
        <end position="429"/>
    </location>
</feature>
<feature type="transmembrane region" description="Helical" evidence="7">
    <location>
        <begin position="535"/>
        <end position="557"/>
    </location>
</feature>
<dbReference type="FunFam" id="1.20.1250.20:FF:000013">
    <property type="entry name" value="MFS general substrate transporter"/>
    <property type="match status" value="1"/>
</dbReference>
<keyword evidence="5 7" id="KW-0472">Membrane</keyword>
<feature type="transmembrane region" description="Helical" evidence="7">
    <location>
        <begin position="169"/>
        <end position="188"/>
    </location>
</feature>
<organism evidence="9 10">
    <name type="scientific">Ascosphaera apis ARSEF 7405</name>
    <dbReference type="NCBI Taxonomy" id="392613"/>
    <lineage>
        <taxon>Eukaryota</taxon>
        <taxon>Fungi</taxon>
        <taxon>Dikarya</taxon>
        <taxon>Ascomycota</taxon>
        <taxon>Pezizomycotina</taxon>
        <taxon>Eurotiomycetes</taxon>
        <taxon>Eurotiomycetidae</taxon>
        <taxon>Onygenales</taxon>
        <taxon>Ascosphaeraceae</taxon>
        <taxon>Ascosphaera</taxon>
    </lineage>
</organism>
<dbReference type="OrthoDB" id="4198730at2759"/>
<evidence type="ECO:0000256" key="3">
    <source>
        <dbReference type="ARBA" id="ARBA00022692"/>
    </source>
</evidence>
<evidence type="ECO:0000259" key="8">
    <source>
        <dbReference type="PROSITE" id="PS50850"/>
    </source>
</evidence>
<dbReference type="FunFam" id="1.20.1250.20:FF:000018">
    <property type="entry name" value="MFS transporter permease"/>
    <property type="match status" value="1"/>
</dbReference>
<dbReference type="Proteomes" id="UP000242877">
    <property type="component" value="Unassembled WGS sequence"/>
</dbReference>
<dbReference type="PANTHER" id="PTHR43791:SF27">
    <property type="entry name" value="TRANSPORTER, PUTATIVE (AFU_ORTHOLOGUE AFUA_2G15730)-RELATED"/>
    <property type="match status" value="1"/>
</dbReference>
<dbReference type="SUPFAM" id="SSF103473">
    <property type="entry name" value="MFS general substrate transporter"/>
    <property type="match status" value="1"/>
</dbReference>
<evidence type="ECO:0000256" key="1">
    <source>
        <dbReference type="ARBA" id="ARBA00004141"/>
    </source>
</evidence>
<feature type="domain" description="Major facilitator superfamily (MFS) profile" evidence="8">
    <location>
        <begin position="130"/>
        <end position="566"/>
    </location>
</feature>
<dbReference type="GO" id="GO:0022857">
    <property type="term" value="F:transmembrane transporter activity"/>
    <property type="evidence" value="ECO:0007669"/>
    <property type="project" value="InterPro"/>
</dbReference>
<evidence type="ECO:0000313" key="9">
    <source>
        <dbReference type="EMBL" id="KZZ91571.1"/>
    </source>
</evidence>
<feature type="transmembrane region" description="Helical" evidence="7">
    <location>
        <begin position="288"/>
        <end position="309"/>
    </location>
</feature>
<dbReference type="InterPro" id="IPR020846">
    <property type="entry name" value="MFS_dom"/>
</dbReference>
<reference evidence="9 10" key="1">
    <citation type="journal article" date="2016" name="Genome Biol. Evol.">
        <title>Divergent and convergent evolution of fungal pathogenicity.</title>
        <authorList>
            <person name="Shang Y."/>
            <person name="Xiao G."/>
            <person name="Zheng P."/>
            <person name="Cen K."/>
            <person name="Zhan S."/>
            <person name="Wang C."/>
        </authorList>
    </citation>
    <scope>NUCLEOTIDE SEQUENCE [LARGE SCALE GENOMIC DNA]</scope>
    <source>
        <strain evidence="9 10">ARSEF 7405</strain>
    </source>
</reference>
<feature type="transmembrane region" description="Helical" evidence="7">
    <location>
        <begin position="507"/>
        <end position="529"/>
    </location>
</feature>
<dbReference type="InterPro" id="IPR011701">
    <property type="entry name" value="MFS"/>
</dbReference>
<protein>
    <submittedName>
        <fullName evidence="9">Major facilitator superfamily domain, general substrate transporter</fullName>
    </submittedName>
</protein>
<sequence>MAASIRELAQLGPMSPIGYGEGEDALLSPSPLSPGFPPGALSVDGRDDDSIWNWNNDVEKEREGERQSGELMFNHPSDVSAIDTDEEEAFARRNEFVDGMSEEDIYDESVRKEYSVEEERKVVRKFDLHLTLFMAVLYMLSFLDRSNIGNAKVAGLESDLQLSSNEYEWALSAFYFTYMAFEWMTLLYKIYPAHNYIAICVCFWGLSASLQSIVTNLGGLIALRACLGIAEAAFGPGLPFFLSFFYKRDELALRTGLFISAAPLATSFAGSLAWLITSITTKAQSTLAPWRALFLIEGFPSVIIAAFVWKYVPDRPGQAHYLTPRERKIAVLRLRKEKKAGEAAARKNKEEMSPETRGMLNWTEVGRTLKEPKAWLTALMFFNCNVAFSSLPIFLPTILKDMGYANTTSQALSAPPYLVAFLVVILTAYQSDRARRRSGLLVLHAVMACLAYTTIALTGAFHTSLPENITIVLRYAAIYPAAAGFFSSITLIITWSMDNQPRATNKGAGVALMNVIGQCGPLLGTRLYPDSQGPWFIPGMTVCAVCMAIVAVLAVILRVILRRENEGVDSVRDDSMDIEMVSGEASGLMGEGSRGKREESVERFVNIL</sequence>
<dbReference type="AlphaFoldDB" id="A0A167YNS0"/>
<comment type="subcellular location">
    <subcellularLocation>
        <location evidence="1">Membrane</location>
        <topology evidence="1">Multi-pass membrane protein</topology>
    </subcellularLocation>
</comment>
<feature type="transmembrane region" description="Helical" evidence="7">
    <location>
        <begin position="473"/>
        <end position="495"/>
    </location>
</feature>
<name>A0A167YNS0_9EURO</name>
<feature type="transmembrane region" description="Helical" evidence="7">
    <location>
        <begin position="257"/>
        <end position="276"/>
    </location>
</feature>
<feature type="region of interest" description="Disordered" evidence="6">
    <location>
        <begin position="1"/>
        <end position="49"/>
    </location>
</feature>
<comment type="caution">
    <text evidence="9">The sequence shown here is derived from an EMBL/GenBank/DDBJ whole genome shotgun (WGS) entry which is preliminary data.</text>
</comment>
<accession>A0A167YNS0</accession>
<feature type="transmembrane region" description="Helical" evidence="7">
    <location>
        <begin position="220"/>
        <end position="245"/>
    </location>
</feature>
<gene>
    <name evidence="9" type="ORF">AAP_03277</name>
</gene>
<dbReference type="PROSITE" id="PS50850">
    <property type="entry name" value="MFS"/>
    <property type="match status" value="1"/>
</dbReference>
<evidence type="ECO:0000313" key="10">
    <source>
        <dbReference type="Proteomes" id="UP000242877"/>
    </source>
</evidence>